<reference evidence="3" key="3">
    <citation type="submission" date="2024-02" db="UniProtKB">
        <authorList>
            <consortium name="WormBaseParasite"/>
        </authorList>
    </citation>
    <scope>IDENTIFICATION</scope>
    <source>
        <strain evidence="3">pt0022</strain>
    </source>
</reference>
<evidence type="ECO:0000313" key="3">
    <source>
        <dbReference type="WBParaSite" id="mrna-Wban_05176"/>
    </source>
</evidence>
<reference evidence="2" key="1">
    <citation type="submission" date="2015-03" db="EMBL/GenBank/DDBJ databases">
        <title>Wuchereria bancrofti Genome Sequencing Papua New Guinea Strain.</title>
        <authorList>
            <person name="Small S.T."/>
            <person name="Serre D."/>
            <person name="Zimmerman P.A."/>
        </authorList>
    </citation>
    <scope>NUCLEOTIDE SEQUENCE [LARGE SCALE GENOMIC DNA]</scope>
    <source>
        <strain evidence="2">pt0022</strain>
    </source>
</reference>
<evidence type="ECO:0000256" key="1">
    <source>
        <dbReference type="SAM" id="MobiDB-lite"/>
    </source>
</evidence>
<proteinExistence type="predicted"/>
<feature type="region of interest" description="Disordered" evidence="1">
    <location>
        <begin position="269"/>
        <end position="289"/>
    </location>
</feature>
<reference evidence="2" key="2">
    <citation type="journal article" date="2016" name="Mol. Ecol.">
        <title>Population genomics of the filarial nematode parasite Wuchereria bancrofti from mosquitoes.</title>
        <authorList>
            <person name="Small S.T."/>
            <person name="Reimer L.J."/>
            <person name="Tisch D.J."/>
            <person name="King C.L."/>
            <person name="Christensen B.M."/>
            <person name="Siba P.M."/>
            <person name="Kazura J.W."/>
            <person name="Serre D."/>
            <person name="Zimmerman P.A."/>
        </authorList>
    </citation>
    <scope>NUCLEOTIDE SEQUENCE</scope>
    <source>
        <strain evidence="2">pt0022</strain>
    </source>
</reference>
<evidence type="ECO:0000313" key="2">
    <source>
        <dbReference type="Proteomes" id="UP000093561"/>
    </source>
</evidence>
<dbReference type="WBParaSite" id="mrna-Wban_05176">
    <property type="protein sequence ID" value="mrna-Wban_05176"/>
    <property type="gene ID" value="Wban_05176"/>
</dbReference>
<dbReference type="Proteomes" id="UP000093561">
    <property type="component" value="Unassembled WGS sequence"/>
</dbReference>
<name>A0AAF5PTL2_WUCBA</name>
<feature type="region of interest" description="Disordered" evidence="1">
    <location>
        <begin position="158"/>
        <end position="177"/>
    </location>
</feature>
<dbReference type="AlphaFoldDB" id="A0AAF5PTL2"/>
<sequence>MLRIFIEIARFIAEAILLIVSAEITMIVLIVQCCSIKKHVNIYRKGRQQVRKYESESKVQQEAASLNFEKVYKAMGRDVVATNPSTTVNGNKNENAKLQKKQQANFKQSPPLVQKLPQEGNHSMVGVIEDKKMKDENEMRPKINGLVSMKPELVSMKPEQKKEVNNSVEKKLEEDDAKKSYSNVKESVRYNDSKEKCRKDSETFPILSATHFKECNKRLLTKNIQQMLGVKFIPSKKEFVQVKIILDEKPEALDLSQVLLKKNENEVKMNELEGNYPTSEDKESETGDE</sequence>
<accession>A0AAF5PTL2</accession>
<organism evidence="2 3">
    <name type="scientific">Wuchereria bancrofti</name>
    <dbReference type="NCBI Taxonomy" id="6293"/>
    <lineage>
        <taxon>Eukaryota</taxon>
        <taxon>Metazoa</taxon>
        <taxon>Ecdysozoa</taxon>
        <taxon>Nematoda</taxon>
        <taxon>Chromadorea</taxon>
        <taxon>Rhabditida</taxon>
        <taxon>Spirurina</taxon>
        <taxon>Spiruromorpha</taxon>
        <taxon>Filarioidea</taxon>
        <taxon>Onchocercidae</taxon>
        <taxon>Wuchereria</taxon>
    </lineage>
</organism>
<protein>
    <submittedName>
        <fullName evidence="3">Uncharacterized protein</fullName>
    </submittedName>
</protein>
<feature type="compositionally biased region" description="Basic and acidic residues" evidence="1">
    <location>
        <begin position="279"/>
        <end position="289"/>
    </location>
</feature>